<name>A0A6J1RJX0_9HYME</name>
<dbReference type="AlphaFoldDB" id="A0A6J1RJX0"/>
<dbReference type="GeneID" id="112468203"/>
<reference evidence="2" key="1">
    <citation type="submission" date="2025-08" db="UniProtKB">
        <authorList>
            <consortium name="RefSeq"/>
        </authorList>
    </citation>
    <scope>IDENTIFICATION</scope>
    <source>
        <tissue evidence="2">Whole body</tissue>
    </source>
</reference>
<dbReference type="Proteomes" id="UP000504618">
    <property type="component" value="Unplaced"/>
</dbReference>
<keyword evidence="1" id="KW-1185">Reference proteome</keyword>
<dbReference type="InterPro" id="IPR008042">
    <property type="entry name" value="Retrotrans_Pao"/>
</dbReference>
<protein>
    <submittedName>
        <fullName evidence="2">Uncharacterized protein LOC112468203</fullName>
    </submittedName>
</protein>
<dbReference type="Pfam" id="PF05380">
    <property type="entry name" value="Peptidase_A17"/>
    <property type="match status" value="1"/>
</dbReference>
<accession>A0A6J1RJX0</accession>
<organism evidence="1 2">
    <name type="scientific">Temnothorax curvispinosus</name>
    <dbReference type="NCBI Taxonomy" id="300111"/>
    <lineage>
        <taxon>Eukaryota</taxon>
        <taxon>Metazoa</taxon>
        <taxon>Ecdysozoa</taxon>
        <taxon>Arthropoda</taxon>
        <taxon>Hexapoda</taxon>
        <taxon>Insecta</taxon>
        <taxon>Pterygota</taxon>
        <taxon>Neoptera</taxon>
        <taxon>Endopterygota</taxon>
        <taxon>Hymenoptera</taxon>
        <taxon>Apocrita</taxon>
        <taxon>Aculeata</taxon>
        <taxon>Formicoidea</taxon>
        <taxon>Formicidae</taxon>
        <taxon>Myrmicinae</taxon>
        <taxon>Temnothorax</taxon>
    </lineage>
</organism>
<sequence>MICAPFLALRVLKQLVSDEGHRFSLAVTILRDNIYIDDVLFGASDVTRLKQARDQLTALLKLGGFELKKWAGNLPVLLEDIDPSDHGLACNKQLAQDEQLKILGIGWNPASDLFEFRVSLADAIPESKRSILSTIAMFYDPLGWVTPVTITAKIFMQSLWRETLNWDDVVSAPLLSRWKEIHSRLSHLNRLRIPRWTGLRTDTSHAEVHGFADASNAAYAAVVYLRVVSSDGHVTITLLIGKSKVAPLKPLSVPRLELSAALLLAELMAFVRDSLGYAFPEFCWTDSEIV</sequence>
<proteinExistence type="predicted"/>
<dbReference type="OrthoDB" id="7553157at2759"/>
<dbReference type="RefSeq" id="XP_024893055.1">
    <property type="nucleotide sequence ID" value="XM_025037287.1"/>
</dbReference>
<evidence type="ECO:0000313" key="1">
    <source>
        <dbReference type="Proteomes" id="UP000504618"/>
    </source>
</evidence>
<gene>
    <name evidence="2" type="primary">LOC112468203</name>
</gene>
<evidence type="ECO:0000313" key="2">
    <source>
        <dbReference type="RefSeq" id="XP_024893055.1"/>
    </source>
</evidence>
<dbReference type="PANTHER" id="PTHR47331">
    <property type="entry name" value="PHD-TYPE DOMAIN-CONTAINING PROTEIN"/>
    <property type="match status" value="1"/>
</dbReference>